<sequence>METLSSSRGRLKNTLLALIALRANDNVKLAEVKMANARAKFSREKECYANIIHEFELKVKDLEGKVFRQIDLFLRLT</sequence>
<reference evidence="1 2" key="1">
    <citation type="submission" date="2024-11" db="EMBL/GenBank/DDBJ databases">
        <title>A near-complete genome assembly of Cinchona calisaya.</title>
        <authorList>
            <person name="Lian D.C."/>
            <person name="Zhao X.W."/>
            <person name="Wei L."/>
        </authorList>
    </citation>
    <scope>NUCLEOTIDE SEQUENCE [LARGE SCALE GENOMIC DNA]</scope>
    <source>
        <tissue evidence="1">Nenye</tissue>
    </source>
</reference>
<comment type="caution">
    <text evidence="1">The sequence shown here is derived from an EMBL/GenBank/DDBJ whole genome shotgun (WGS) entry which is preliminary data.</text>
</comment>
<gene>
    <name evidence="1" type="ORF">ACH5RR_000991</name>
</gene>
<proteinExistence type="predicted"/>
<organism evidence="1 2">
    <name type="scientific">Cinchona calisaya</name>
    <dbReference type="NCBI Taxonomy" id="153742"/>
    <lineage>
        <taxon>Eukaryota</taxon>
        <taxon>Viridiplantae</taxon>
        <taxon>Streptophyta</taxon>
        <taxon>Embryophyta</taxon>
        <taxon>Tracheophyta</taxon>
        <taxon>Spermatophyta</taxon>
        <taxon>Magnoliopsida</taxon>
        <taxon>eudicotyledons</taxon>
        <taxon>Gunneridae</taxon>
        <taxon>Pentapetalae</taxon>
        <taxon>asterids</taxon>
        <taxon>lamiids</taxon>
        <taxon>Gentianales</taxon>
        <taxon>Rubiaceae</taxon>
        <taxon>Cinchonoideae</taxon>
        <taxon>Cinchoneae</taxon>
        <taxon>Cinchona</taxon>
    </lineage>
</organism>
<keyword evidence="2" id="KW-1185">Reference proteome</keyword>
<accession>A0ABD3B263</accession>
<name>A0ABD3B263_9GENT</name>
<dbReference type="Proteomes" id="UP001630127">
    <property type="component" value="Unassembled WGS sequence"/>
</dbReference>
<evidence type="ECO:0000313" key="1">
    <source>
        <dbReference type="EMBL" id="KAL3537625.1"/>
    </source>
</evidence>
<dbReference type="EMBL" id="JBJUIK010000001">
    <property type="protein sequence ID" value="KAL3537625.1"/>
    <property type="molecule type" value="Genomic_DNA"/>
</dbReference>
<evidence type="ECO:0000313" key="2">
    <source>
        <dbReference type="Proteomes" id="UP001630127"/>
    </source>
</evidence>
<dbReference type="AlphaFoldDB" id="A0ABD3B263"/>
<protein>
    <submittedName>
        <fullName evidence="1">Uncharacterized protein</fullName>
    </submittedName>
</protein>